<reference evidence="2 3" key="1">
    <citation type="submission" date="2008-07" db="EMBL/GenBank/DDBJ databases">
        <authorList>
            <person name="El-Sayed N."/>
            <person name="Caler E."/>
            <person name="Inman J."/>
            <person name="Amedeo P."/>
            <person name="Hass B."/>
            <person name="Wortman J."/>
        </authorList>
    </citation>
    <scope>NUCLEOTIDE SEQUENCE [LARGE SCALE GENOMIC DNA]</scope>
    <source>
        <strain evidence="3">ATCC 50983 / TXsc</strain>
    </source>
</reference>
<dbReference type="AlphaFoldDB" id="C5KT44"/>
<accession>C5KT44</accession>
<protein>
    <submittedName>
        <fullName evidence="2">Uncharacterized protein</fullName>
    </submittedName>
</protein>
<feature type="region of interest" description="Disordered" evidence="1">
    <location>
        <begin position="58"/>
        <end position="77"/>
    </location>
</feature>
<evidence type="ECO:0000313" key="2">
    <source>
        <dbReference type="EMBL" id="EER12394.1"/>
    </source>
</evidence>
<gene>
    <name evidence="2" type="ORF">Pmar_PMAR001192</name>
</gene>
<proteinExistence type="predicted"/>
<dbReference type="OMA" id="AICKEWA"/>
<evidence type="ECO:0000313" key="3">
    <source>
        <dbReference type="Proteomes" id="UP000007800"/>
    </source>
</evidence>
<sequence length="220" mass="23887">MAHLLQQAGLNQDATDNQTQSFLFHVEKPETMAGYATSWSESDTATCASTSSWPALPTSGLMRRSSSPGQAREKSSCANHALDYASTRGSSRSPVYDPSCEWSVRAQSGTPRKSIVNREPVVLERRAAETQEDGVVKKKTSAELAALEAYLAKQREHLAAAICKEWATPNSSSERQARLKAACQELVKRSFHEVFCAREAEGSKATIGCMRRSTGGSADL</sequence>
<dbReference type="Proteomes" id="UP000007800">
    <property type="component" value="Unassembled WGS sequence"/>
</dbReference>
<dbReference type="InParanoid" id="C5KT44"/>
<dbReference type="OrthoDB" id="416293at2759"/>
<dbReference type="GeneID" id="9057593"/>
<name>C5KT44_PERM5</name>
<keyword evidence="3" id="KW-1185">Reference proteome</keyword>
<dbReference type="EMBL" id="GG676168">
    <property type="protein sequence ID" value="EER12394.1"/>
    <property type="molecule type" value="Genomic_DNA"/>
</dbReference>
<organism evidence="3">
    <name type="scientific">Perkinsus marinus (strain ATCC 50983 / TXsc)</name>
    <dbReference type="NCBI Taxonomy" id="423536"/>
    <lineage>
        <taxon>Eukaryota</taxon>
        <taxon>Sar</taxon>
        <taxon>Alveolata</taxon>
        <taxon>Perkinsozoa</taxon>
        <taxon>Perkinsea</taxon>
        <taxon>Perkinsida</taxon>
        <taxon>Perkinsidae</taxon>
        <taxon>Perkinsus</taxon>
    </lineage>
</organism>
<evidence type="ECO:0000256" key="1">
    <source>
        <dbReference type="SAM" id="MobiDB-lite"/>
    </source>
</evidence>
<dbReference type="RefSeq" id="XP_002780599.1">
    <property type="nucleotide sequence ID" value="XM_002780553.1"/>
</dbReference>